<name>A0A478FRC7_9MOLU</name>
<comment type="caution">
    <text evidence="1">The sequence shown here is derived from an EMBL/GenBank/DDBJ whole genome shotgun (WGS) entry which is preliminary data.</text>
</comment>
<organism evidence="1 2">
    <name type="scientific">Candidatus Mycoplasma haematohominis</name>
    <dbReference type="NCBI Taxonomy" id="1494318"/>
    <lineage>
        <taxon>Bacteria</taxon>
        <taxon>Bacillati</taxon>
        <taxon>Mycoplasmatota</taxon>
        <taxon>Mollicutes</taxon>
        <taxon>Mycoplasmataceae</taxon>
        <taxon>Mycoplasma</taxon>
    </lineage>
</organism>
<evidence type="ECO:0000313" key="1">
    <source>
        <dbReference type="EMBL" id="GCE63574.1"/>
    </source>
</evidence>
<reference evidence="1 2" key="1">
    <citation type="submission" date="2019-01" db="EMBL/GenBank/DDBJ databases">
        <title>Draft genome sequences of Candidatus Mycoplasma haemohominis SWG34-3 identified from a patient with pyrexia, anemia and liver dysfunction.</title>
        <authorList>
            <person name="Sekizuka T."/>
            <person name="Hattori N."/>
            <person name="Katano H."/>
            <person name="Takuma T."/>
            <person name="Ito T."/>
            <person name="Arai N."/>
            <person name="Yanai R."/>
            <person name="Ishii S."/>
            <person name="Miura Y."/>
            <person name="Tokunaga T."/>
            <person name="Watanabe H."/>
            <person name="Nomura N."/>
            <person name="Eguchi J."/>
            <person name="Arai T."/>
            <person name="Hasegawa H."/>
            <person name="Nakamaki T."/>
            <person name="Wakita T."/>
            <person name="Niki Y."/>
            <person name="Kuroda M."/>
        </authorList>
    </citation>
    <scope>NUCLEOTIDE SEQUENCE [LARGE SCALE GENOMIC DNA]</scope>
    <source>
        <strain evidence="1">SWG34-3</strain>
    </source>
</reference>
<sequence length="255" mass="28405">MNVPAKVAAGTAVAIGGTTGGYFLFNREYGEPPFTVEQRSTSYANSTFGKTNAKYLVDPDNSRNEEWWNEKYKVLFSKQSESDATSKLSTEFQKTAITSGYGTGNNALNKVCDVAFKEQTTSWNTKQNYEDNVWTYCSLLEGKPKLLTESDHKDKLGGAHKDKAVLAKNDDNSKFWELRNKEFFGKGEYSGEHATGSIFKGLYGKKGQEKPGTIKEKCEEAYGSDKNQDSSSIQASDKDIKMFCYLIPVKEQQGS</sequence>
<dbReference type="EMBL" id="BIMN01000002">
    <property type="protein sequence ID" value="GCE63574.1"/>
    <property type="molecule type" value="Genomic_DNA"/>
</dbReference>
<gene>
    <name evidence="1" type="ORF">MHSWG343_05710</name>
</gene>
<evidence type="ECO:0000313" key="2">
    <source>
        <dbReference type="Proteomes" id="UP000324831"/>
    </source>
</evidence>
<dbReference type="AlphaFoldDB" id="A0A478FRC7"/>
<dbReference type="RefSeq" id="WP_216083628.1">
    <property type="nucleotide sequence ID" value="NZ_CACTIB010000031.1"/>
</dbReference>
<proteinExistence type="predicted"/>
<dbReference type="Proteomes" id="UP000324831">
    <property type="component" value="Unassembled WGS sequence"/>
</dbReference>
<protein>
    <submittedName>
        <fullName evidence="1">Uncharacterized protein</fullName>
    </submittedName>
</protein>
<accession>A0A478FRC7</accession>